<dbReference type="Gene3D" id="1.10.510.10">
    <property type="entry name" value="Transferase(Phosphotransferase) domain 1"/>
    <property type="match status" value="1"/>
</dbReference>
<evidence type="ECO:0000256" key="7">
    <source>
        <dbReference type="ARBA" id="ARBA00022840"/>
    </source>
</evidence>
<reference evidence="15" key="1">
    <citation type="submission" date="2025-05" db="UniProtKB">
        <authorList>
            <consortium name="RefSeq"/>
        </authorList>
    </citation>
    <scope>NUCLEOTIDE SEQUENCE [LARGE SCALE GENOMIC DNA]</scope>
</reference>
<comment type="similarity">
    <text evidence="12">Belongs to the protein kinase superfamily.</text>
</comment>
<evidence type="ECO:0000256" key="9">
    <source>
        <dbReference type="ARBA" id="ARBA00022843"/>
    </source>
</evidence>
<keyword evidence="12" id="KW-0808">Transferase</keyword>
<dbReference type="PANTHER" id="PTHR24346">
    <property type="entry name" value="MAP/MICROTUBULE AFFINITY-REGULATING KINASE"/>
    <property type="match status" value="1"/>
</dbReference>
<feature type="domain" description="Protein kinase" evidence="14">
    <location>
        <begin position="57"/>
        <end position="311"/>
    </location>
</feature>
<keyword evidence="5 11" id="KW-0547">Nucleotide-binding</keyword>
<keyword evidence="10" id="KW-0744">Spermatogenesis</keyword>
<feature type="binding site" evidence="11">
    <location>
        <position position="86"/>
    </location>
    <ligand>
        <name>ATP</name>
        <dbReference type="ChEBI" id="CHEBI:30616"/>
    </ligand>
</feature>
<proteinExistence type="inferred from homology"/>
<dbReference type="InterPro" id="IPR000719">
    <property type="entry name" value="Prot_kinase_dom"/>
</dbReference>
<evidence type="ECO:0000256" key="5">
    <source>
        <dbReference type="ARBA" id="ARBA00022741"/>
    </source>
</evidence>
<keyword evidence="12" id="KW-0418">Kinase</keyword>
<keyword evidence="12" id="KW-0723">Serine/threonine-protein kinase</keyword>
<keyword evidence="8" id="KW-0460">Magnesium</keyword>
<dbReference type="RefSeq" id="XP_065645957.1">
    <property type="nucleotide sequence ID" value="XM_065789885.1"/>
</dbReference>
<feature type="region of interest" description="Disordered" evidence="13">
    <location>
        <begin position="18"/>
        <end position="38"/>
    </location>
</feature>
<evidence type="ECO:0000256" key="10">
    <source>
        <dbReference type="ARBA" id="ARBA00022871"/>
    </source>
</evidence>
<organism evidence="15 16">
    <name type="scientific">Hydra vulgaris</name>
    <name type="common">Hydra</name>
    <name type="synonym">Hydra attenuata</name>
    <dbReference type="NCBI Taxonomy" id="6087"/>
    <lineage>
        <taxon>Eukaryota</taxon>
        <taxon>Metazoa</taxon>
        <taxon>Cnidaria</taxon>
        <taxon>Hydrozoa</taxon>
        <taxon>Hydroidolina</taxon>
        <taxon>Anthoathecata</taxon>
        <taxon>Aplanulata</taxon>
        <taxon>Hydridae</taxon>
        <taxon>Hydra</taxon>
    </lineage>
</organism>
<reference evidence="16" key="2">
    <citation type="submission" date="2025-08" db="UniProtKB">
        <authorList>
            <consortium name="RefSeq"/>
        </authorList>
    </citation>
    <scope>IDENTIFICATION</scope>
</reference>
<keyword evidence="15" id="KW-1185">Reference proteome</keyword>
<protein>
    <submittedName>
        <fullName evidence="16">Testis-specific serine/threonine-protein kinase 3-like isoform X2</fullName>
    </submittedName>
</protein>
<dbReference type="SMART" id="SM00220">
    <property type="entry name" value="S_TKc"/>
    <property type="match status" value="1"/>
</dbReference>
<evidence type="ECO:0000256" key="3">
    <source>
        <dbReference type="ARBA" id="ARBA00022553"/>
    </source>
</evidence>
<dbReference type="InterPro" id="IPR011009">
    <property type="entry name" value="Kinase-like_dom_sf"/>
</dbReference>
<dbReference type="Pfam" id="PF00069">
    <property type="entry name" value="Pkinase"/>
    <property type="match status" value="1"/>
</dbReference>
<evidence type="ECO:0000256" key="13">
    <source>
        <dbReference type="SAM" id="MobiDB-lite"/>
    </source>
</evidence>
<dbReference type="InterPro" id="IPR008271">
    <property type="entry name" value="Ser/Thr_kinase_AS"/>
</dbReference>
<evidence type="ECO:0000256" key="12">
    <source>
        <dbReference type="RuleBase" id="RU000304"/>
    </source>
</evidence>
<evidence type="ECO:0000256" key="6">
    <source>
        <dbReference type="ARBA" id="ARBA00022782"/>
    </source>
</evidence>
<evidence type="ECO:0000313" key="15">
    <source>
        <dbReference type="Proteomes" id="UP001652625"/>
    </source>
</evidence>
<dbReference type="PANTHER" id="PTHR24346:SF102">
    <property type="entry name" value="TESTIS-SPECIFIC SERINE_THREONINE-PROTEIN KINASE 1"/>
    <property type="match status" value="1"/>
</dbReference>
<evidence type="ECO:0000256" key="8">
    <source>
        <dbReference type="ARBA" id="ARBA00022842"/>
    </source>
</evidence>
<evidence type="ECO:0000259" key="14">
    <source>
        <dbReference type="PROSITE" id="PS50011"/>
    </source>
</evidence>
<dbReference type="PROSITE" id="PS00107">
    <property type="entry name" value="PROTEIN_KINASE_ATP"/>
    <property type="match status" value="1"/>
</dbReference>
<keyword evidence="6" id="KW-0221">Differentiation</keyword>
<dbReference type="SUPFAM" id="SSF56112">
    <property type="entry name" value="Protein kinase-like (PK-like)"/>
    <property type="match status" value="1"/>
</dbReference>
<keyword evidence="2" id="KW-0217">Developmental protein</keyword>
<name>A0ABM4BAP4_HYDVU</name>
<accession>A0ABM4BAP4</accession>
<keyword evidence="3" id="KW-0597">Phosphoprotein</keyword>
<evidence type="ECO:0000256" key="1">
    <source>
        <dbReference type="ARBA" id="ARBA00001946"/>
    </source>
</evidence>
<feature type="compositionally biased region" description="Low complexity" evidence="13">
    <location>
        <begin position="28"/>
        <end position="38"/>
    </location>
</feature>
<keyword evidence="7 11" id="KW-0067">ATP-binding</keyword>
<dbReference type="PROSITE" id="PS00108">
    <property type="entry name" value="PROTEIN_KINASE_ST"/>
    <property type="match status" value="1"/>
</dbReference>
<evidence type="ECO:0000313" key="16">
    <source>
        <dbReference type="RefSeq" id="XP_065645957.1"/>
    </source>
</evidence>
<keyword evidence="4" id="KW-0479">Metal-binding</keyword>
<evidence type="ECO:0000256" key="11">
    <source>
        <dbReference type="PROSITE-ProRule" id="PRU10141"/>
    </source>
</evidence>
<keyword evidence="9" id="KW-0832">Ubl conjugation</keyword>
<gene>
    <name evidence="16" type="primary">LOC100213530</name>
</gene>
<dbReference type="GeneID" id="100213530"/>
<evidence type="ECO:0000256" key="2">
    <source>
        <dbReference type="ARBA" id="ARBA00022473"/>
    </source>
</evidence>
<evidence type="ECO:0000256" key="4">
    <source>
        <dbReference type="ARBA" id="ARBA00022723"/>
    </source>
</evidence>
<comment type="cofactor">
    <cofactor evidence="1">
        <name>Mg(2+)</name>
        <dbReference type="ChEBI" id="CHEBI:18420"/>
    </cofactor>
</comment>
<dbReference type="PROSITE" id="PS50011">
    <property type="entry name" value="PROTEIN_KINASE_DOM"/>
    <property type="match status" value="1"/>
</dbReference>
<dbReference type="Proteomes" id="UP001652625">
    <property type="component" value="Chromosome 02"/>
</dbReference>
<dbReference type="InterPro" id="IPR017441">
    <property type="entry name" value="Protein_kinase_ATP_BS"/>
</dbReference>
<sequence length="313" mass="35609">MAHSDIINFNSSKKDNSLLEDNTSIDQSNSSSTTVTTTDKCSSKVNDFVMLLKHGYVLFNKQLGEGTYSKVKHAYSKKQNRDVAIKIIKRKIAPKEFLKRFLPRELEIIGNIEHPNICKCFEVLDVGCKVYLCLEFAQGGDLLEYIKKHKIMSESVAKVFFSQVVDAILYLHSKNILHRDLKCENILIGDKLKPLLADFGFAKYVKNNDLSRTFCGSSAYASIEILKGVAYDGKCAEVWSLGCILYIITTGNMPFNDFDKVKQIKQMERGPAYRNLQQPISNTLRQLISRMLDVDPNTRVTLKEIGKLSWMRE</sequence>
<dbReference type="PIRSF" id="PIRSF000654">
    <property type="entry name" value="Integrin-linked_kinase"/>
    <property type="match status" value="1"/>
</dbReference>